<evidence type="ECO:0000313" key="5">
    <source>
        <dbReference type="EMBL" id="MCE5171404.1"/>
    </source>
</evidence>
<dbReference type="InterPro" id="IPR049625">
    <property type="entry name" value="Glyco_transf_61_cat"/>
</dbReference>
<reference evidence="5 6" key="1">
    <citation type="submission" date="2021-11" db="EMBL/GenBank/DDBJ databases">
        <title>Draft genome sequence of Paenibacillus profundus YoMME, a new Gram-positive bacteria with exoelectrogenic properties.</title>
        <authorList>
            <person name="Hubenova Y."/>
            <person name="Hubenova E."/>
            <person name="Manasiev Y."/>
            <person name="Peykov S."/>
            <person name="Mitov M."/>
        </authorList>
    </citation>
    <scope>NUCLEOTIDE SEQUENCE [LARGE SCALE GENOMIC DNA]</scope>
    <source>
        <strain evidence="5 6">YoMME</strain>
    </source>
</reference>
<proteinExistence type="predicted"/>
<keyword evidence="1" id="KW-0328">Glycosyltransferase</keyword>
<dbReference type="Pfam" id="PF04577">
    <property type="entry name" value="Glyco_transf_61"/>
    <property type="match status" value="1"/>
</dbReference>
<keyword evidence="2" id="KW-0808">Transferase</keyword>
<comment type="caution">
    <text evidence="5">The sequence shown here is derived from an EMBL/GenBank/DDBJ whole genome shotgun (WGS) entry which is preliminary data.</text>
</comment>
<keyword evidence="6" id="KW-1185">Reference proteome</keyword>
<evidence type="ECO:0000256" key="2">
    <source>
        <dbReference type="ARBA" id="ARBA00022679"/>
    </source>
</evidence>
<evidence type="ECO:0000259" key="4">
    <source>
        <dbReference type="Pfam" id="PF04577"/>
    </source>
</evidence>
<evidence type="ECO:0000256" key="1">
    <source>
        <dbReference type="ARBA" id="ARBA00022676"/>
    </source>
</evidence>
<evidence type="ECO:0000256" key="3">
    <source>
        <dbReference type="ARBA" id="ARBA00023180"/>
    </source>
</evidence>
<organism evidence="5 6">
    <name type="scientific">Paenibacillus profundus</name>
    <dbReference type="NCBI Taxonomy" id="1173085"/>
    <lineage>
        <taxon>Bacteria</taxon>
        <taxon>Bacillati</taxon>
        <taxon>Bacillota</taxon>
        <taxon>Bacilli</taxon>
        <taxon>Bacillales</taxon>
        <taxon>Paenibacillaceae</taxon>
        <taxon>Paenibacillus</taxon>
    </lineage>
</organism>
<feature type="domain" description="Glycosyltransferase 61 catalytic" evidence="4">
    <location>
        <begin position="130"/>
        <end position="303"/>
    </location>
</feature>
<evidence type="ECO:0000313" key="6">
    <source>
        <dbReference type="Proteomes" id="UP001199916"/>
    </source>
</evidence>
<dbReference type="Proteomes" id="UP001199916">
    <property type="component" value="Unassembled WGS sequence"/>
</dbReference>
<dbReference type="RefSeq" id="WP_233697889.1">
    <property type="nucleotide sequence ID" value="NZ_JAJNBZ010000017.1"/>
</dbReference>
<sequence length="362" mass="41735">MYPIPDQFYAKTIDWAITYSLSNNYRFEDVYKVIYPKEMLQLQAPKGLDSIRWPTLCSFDEAFVAVIPNGRVVTGNCYVVTPDNKRLLDVEYNYPYGIQELPFPEYRAETVATLIWGWNIPEVDYTQAVFGHWFFDILPRIHLVEQSGIAIDKYLIGKLTHPFQYESLNMLGIPMDKLIQVDKNDFHLMADKLVVPAVPWILGKSPRWAYQFIRHRLKDNHSVQPVNGYERIYVTRQDANARFVLNEDEVMNMLRAKGFTRIVLTPLTTQDKVAIYSSAHAIVAPFGSGNINFAFCNPGTKIVELTPHTVTDDYFWKISNHAQLDYYEIVCDIGYPPRHIGGLDNMIVDINKLRQVLELAGI</sequence>
<keyword evidence="3" id="KW-0325">Glycoprotein</keyword>
<name>A0ABS8YJL0_9BACL</name>
<dbReference type="EMBL" id="JAJNBZ010000017">
    <property type="protein sequence ID" value="MCE5171404.1"/>
    <property type="molecule type" value="Genomic_DNA"/>
</dbReference>
<protein>
    <submittedName>
        <fullName evidence="5">Glycosyltransferase family 61 protein</fullName>
    </submittedName>
</protein>
<dbReference type="PANTHER" id="PTHR20961">
    <property type="entry name" value="GLYCOSYLTRANSFERASE"/>
    <property type="match status" value="1"/>
</dbReference>
<gene>
    <name evidence="5" type="ORF">LQV63_19065</name>
</gene>
<dbReference type="InterPro" id="IPR007657">
    <property type="entry name" value="Glycosyltransferase_61"/>
</dbReference>
<accession>A0ABS8YJL0</accession>